<sequence>MKTSWTFLGEETEYNDFGSLMRTAELDGECISKDPISLVKKLTIQNTTYYIKEYTRNGKGVRHYLGRGRLQGEWENLFYFSQLGIPIPRIVAYGQQTHLGLLKVGFLVTAEVPQAWDLRALSIARPQLFSKGRWLEAVIRQTADYTRRLHQHGFVHRDLKWRNVLVSAVDHESPKVYFFDCPLGREWFGWLKQRGAIKDLACLDTIGKKVLSRSRRLYFFLQYRNVKRLSVKDKEMICRLLNFFPD</sequence>
<name>A0A1M6C7M1_MALRU</name>
<protein>
    <submittedName>
        <fullName evidence="1">Lipopolysaccharide kinase (Kdo/WaaP) family protein</fullName>
    </submittedName>
</protein>
<keyword evidence="1" id="KW-0418">Kinase</keyword>
<dbReference type="InterPro" id="IPR008271">
    <property type="entry name" value="Ser/Thr_kinase_AS"/>
</dbReference>
<proteinExistence type="predicted"/>
<reference evidence="1 2" key="1">
    <citation type="submission" date="2016-11" db="EMBL/GenBank/DDBJ databases">
        <authorList>
            <person name="Jaros S."/>
            <person name="Januszkiewicz K."/>
            <person name="Wedrychowicz H."/>
        </authorList>
    </citation>
    <scope>NUCLEOTIDE SEQUENCE [LARGE SCALE GENOMIC DNA]</scope>
    <source>
        <strain evidence="1 2">DSM 5091</strain>
    </source>
</reference>
<organism evidence="1 2">
    <name type="scientific">Malonomonas rubra DSM 5091</name>
    <dbReference type="NCBI Taxonomy" id="1122189"/>
    <lineage>
        <taxon>Bacteria</taxon>
        <taxon>Pseudomonadati</taxon>
        <taxon>Thermodesulfobacteriota</taxon>
        <taxon>Desulfuromonadia</taxon>
        <taxon>Desulfuromonadales</taxon>
        <taxon>Geopsychrobacteraceae</taxon>
        <taxon>Malonomonas</taxon>
    </lineage>
</organism>
<dbReference type="SUPFAM" id="SSF56112">
    <property type="entry name" value="Protein kinase-like (PK-like)"/>
    <property type="match status" value="1"/>
</dbReference>
<keyword evidence="1" id="KW-0808">Transferase</keyword>
<dbReference type="Proteomes" id="UP000184171">
    <property type="component" value="Unassembled WGS sequence"/>
</dbReference>
<dbReference type="GO" id="GO:0004672">
    <property type="term" value="F:protein kinase activity"/>
    <property type="evidence" value="ECO:0007669"/>
    <property type="project" value="InterPro"/>
</dbReference>
<dbReference type="Gene3D" id="1.10.510.10">
    <property type="entry name" value="Transferase(Phosphotransferase) domain 1"/>
    <property type="match status" value="1"/>
</dbReference>
<accession>A0A1M6C7M1</accession>
<dbReference type="STRING" id="1122189.SAMN02745165_00437"/>
<gene>
    <name evidence="1" type="ORF">SAMN02745165_00437</name>
</gene>
<dbReference type="AlphaFoldDB" id="A0A1M6C7M1"/>
<dbReference type="RefSeq" id="WP_072905097.1">
    <property type="nucleotide sequence ID" value="NZ_FQZT01000001.1"/>
</dbReference>
<keyword evidence="2" id="KW-1185">Reference proteome</keyword>
<dbReference type="InterPro" id="IPR011009">
    <property type="entry name" value="Kinase-like_dom_sf"/>
</dbReference>
<dbReference type="PROSITE" id="PS00108">
    <property type="entry name" value="PROTEIN_KINASE_ST"/>
    <property type="match status" value="1"/>
</dbReference>
<dbReference type="OrthoDB" id="5405276at2"/>
<dbReference type="EMBL" id="FQZT01000001">
    <property type="protein sequence ID" value="SHI57037.1"/>
    <property type="molecule type" value="Genomic_DNA"/>
</dbReference>
<evidence type="ECO:0000313" key="2">
    <source>
        <dbReference type="Proteomes" id="UP000184171"/>
    </source>
</evidence>
<evidence type="ECO:0000313" key="1">
    <source>
        <dbReference type="EMBL" id="SHI57037.1"/>
    </source>
</evidence>
<dbReference type="Pfam" id="PF06293">
    <property type="entry name" value="Kdo"/>
    <property type="match status" value="1"/>
</dbReference>